<feature type="transmembrane region" description="Helical" evidence="1">
    <location>
        <begin position="704"/>
        <end position="736"/>
    </location>
</feature>
<gene>
    <name evidence="4" type="ORF">BLNAU_20283</name>
</gene>
<dbReference type="InterPro" id="IPR052766">
    <property type="entry name" value="S41A_metabolite_peptidase"/>
</dbReference>
<name>A0ABQ9WZ69_9EUKA</name>
<evidence type="ECO:0000256" key="2">
    <source>
        <dbReference type="SAM" id="SignalP"/>
    </source>
</evidence>
<keyword evidence="5" id="KW-1185">Reference proteome</keyword>
<organism evidence="4 5">
    <name type="scientific">Blattamonas nauphoetae</name>
    <dbReference type="NCBI Taxonomy" id="2049346"/>
    <lineage>
        <taxon>Eukaryota</taxon>
        <taxon>Metamonada</taxon>
        <taxon>Preaxostyla</taxon>
        <taxon>Oxymonadida</taxon>
        <taxon>Blattamonas</taxon>
    </lineage>
</organism>
<dbReference type="InterPro" id="IPR005151">
    <property type="entry name" value="Tail-specific_protease"/>
</dbReference>
<sequence>MIGGLILFSLLLHAEKCVIKSRSFPVEDIEKCYGEFTYDPNSDEVKGTMKTMRQAISEYSFLDYLKNPPLSSGMKPIDLLAELDKLPLSTYKSTYEFYQALQSLVASARDAHFVFSPPCSKKMQQVFPYQLTIVNDEGALKLILAEHGSLPSLTKAANAKAGHVLTDGVVLNMTLGADFDEKKTPFDVLYEWADENVSGAKRSSNRFNRALFKSFGQLTGTEKGPKKVRMKVETEEDGVVDVTVDYVGYLNGLKTIDSLEAVCPMNTKETLDFTPFMTHKEIWDENERLIQENLDPLIDVERIPRLLSKERKNEDPEEPDYIEILYNEAVITAYYIPTENIGYLRIDKFVSEECSQFFVKSLRDFEAKKVEYLLIDLRSNGGGDISLLQQMVKLLWPNAYPYIPEFINKHSPWQTIYQSYIQTTDLQPVDPYYQKKVNTTSDFQTLTFKDTNKKSFKSKYTKRYRFGQGENYVPVAVDFHWNKTHNTRSTPLYPPEKTIILVDGLCGSACGIFAKIAKTLKVARVAYLGGYPMNKMPEDVDVGEFSGGSSVSVDTVINLSKDMNKTSPVDAFPRSTTTLTFTHTIDFSVDPKRKNQLWEFDPVRPSFHAKNYQKYPEEYEYQIKQLVDDVKGEFNKCEEGMFQSSTLCSKKNFLHQKYAYPCVNSSYSTAKCVHAGCEDGYFKRLGYCFKIPAMFLGTMGGLTWVQFLLITGGILAAAVLLLIVLPAGICCCCCCYRRRNSKKNYSYVAIND</sequence>
<feature type="domain" description="Tail specific protease" evidence="3">
    <location>
        <begin position="340"/>
        <end position="525"/>
    </location>
</feature>
<feature type="signal peptide" evidence="2">
    <location>
        <begin position="1"/>
        <end position="16"/>
    </location>
</feature>
<dbReference type="Gene3D" id="3.90.226.10">
    <property type="entry name" value="2-enoyl-CoA Hydratase, Chain A, domain 1"/>
    <property type="match status" value="1"/>
</dbReference>
<dbReference type="SUPFAM" id="SSF52096">
    <property type="entry name" value="ClpP/crotonase"/>
    <property type="match status" value="1"/>
</dbReference>
<dbReference type="EMBL" id="JARBJD010000284">
    <property type="protein sequence ID" value="KAK2944810.1"/>
    <property type="molecule type" value="Genomic_DNA"/>
</dbReference>
<keyword evidence="1" id="KW-1133">Transmembrane helix</keyword>
<dbReference type="Proteomes" id="UP001281761">
    <property type="component" value="Unassembled WGS sequence"/>
</dbReference>
<reference evidence="4 5" key="1">
    <citation type="journal article" date="2022" name="bioRxiv">
        <title>Genomics of Preaxostyla Flagellates Illuminates Evolutionary Transitions and the Path Towards Mitochondrial Loss.</title>
        <authorList>
            <person name="Novak L.V.F."/>
            <person name="Treitli S.C."/>
            <person name="Pyrih J."/>
            <person name="Halakuc P."/>
            <person name="Pipaliya S.V."/>
            <person name="Vacek V."/>
            <person name="Brzon O."/>
            <person name="Soukal P."/>
            <person name="Eme L."/>
            <person name="Dacks J.B."/>
            <person name="Karnkowska A."/>
            <person name="Elias M."/>
            <person name="Hampl V."/>
        </authorList>
    </citation>
    <scope>NUCLEOTIDE SEQUENCE [LARGE SCALE GENOMIC DNA]</scope>
    <source>
        <strain evidence="4">NAU3</strain>
        <tissue evidence="4">Gut</tissue>
    </source>
</reference>
<keyword evidence="2" id="KW-0732">Signal</keyword>
<proteinExistence type="predicted"/>
<feature type="chain" id="PRO_5046419438" description="Tail specific protease domain-containing protein" evidence="2">
    <location>
        <begin position="17"/>
        <end position="752"/>
    </location>
</feature>
<evidence type="ECO:0000259" key="3">
    <source>
        <dbReference type="Pfam" id="PF03572"/>
    </source>
</evidence>
<dbReference type="InterPro" id="IPR029045">
    <property type="entry name" value="ClpP/crotonase-like_dom_sf"/>
</dbReference>
<dbReference type="Pfam" id="PF03572">
    <property type="entry name" value="Peptidase_S41"/>
    <property type="match status" value="1"/>
</dbReference>
<dbReference type="PANTHER" id="PTHR37049">
    <property type="entry name" value="PEPTIDASE S41 FAMILY PROTEIN"/>
    <property type="match status" value="1"/>
</dbReference>
<accession>A0ABQ9WZ69</accession>
<comment type="caution">
    <text evidence="4">The sequence shown here is derived from an EMBL/GenBank/DDBJ whole genome shotgun (WGS) entry which is preliminary data.</text>
</comment>
<keyword evidence="1" id="KW-0472">Membrane</keyword>
<evidence type="ECO:0000256" key="1">
    <source>
        <dbReference type="SAM" id="Phobius"/>
    </source>
</evidence>
<keyword evidence="1" id="KW-0812">Transmembrane</keyword>
<evidence type="ECO:0000313" key="4">
    <source>
        <dbReference type="EMBL" id="KAK2944810.1"/>
    </source>
</evidence>
<dbReference type="PANTHER" id="PTHR37049:SF4">
    <property type="entry name" value="RHODANESE DOMAIN-CONTAINING PROTEIN"/>
    <property type="match status" value="1"/>
</dbReference>
<evidence type="ECO:0000313" key="5">
    <source>
        <dbReference type="Proteomes" id="UP001281761"/>
    </source>
</evidence>
<protein>
    <recommendedName>
        <fullName evidence="3">Tail specific protease domain-containing protein</fullName>
    </recommendedName>
</protein>